<dbReference type="Gene3D" id="3.40.190.290">
    <property type="match status" value="1"/>
</dbReference>
<evidence type="ECO:0000256" key="3">
    <source>
        <dbReference type="ARBA" id="ARBA00023125"/>
    </source>
</evidence>
<dbReference type="Pfam" id="PF00126">
    <property type="entry name" value="HTH_1"/>
    <property type="match status" value="1"/>
</dbReference>
<dbReference type="InterPro" id="IPR000847">
    <property type="entry name" value="LysR_HTH_N"/>
</dbReference>
<dbReference type="Pfam" id="PF03466">
    <property type="entry name" value="LysR_substrate"/>
    <property type="match status" value="1"/>
</dbReference>
<gene>
    <name evidence="7" type="ORF">AADEFJLK_04223</name>
    <name evidence="6" type="ORF">CEK71_20870</name>
</gene>
<keyword evidence="8" id="KW-1185">Reference proteome</keyword>
<keyword evidence="4" id="KW-0804">Transcription</keyword>
<evidence type="ECO:0000259" key="5">
    <source>
        <dbReference type="PROSITE" id="PS50931"/>
    </source>
</evidence>
<dbReference type="Proteomes" id="UP000237423">
    <property type="component" value="Unassembled WGS sequence"/>
</dbReference>
<dbReference type="SUPFAM" id="SSF53850">
    <property type="entry name" value="Periplasmic binding protein-like II"/>
    <property type="match status" value="1"/>
</dbReference>
<dbReference type="AlphaFoldDB" id="A0A1Z4C5R1"/>
<evidence type="ECO:0000256" key="1">
    <source>
        <dbReference type="ARBA" id="ARBA00009437"/>
    </source>
</evidence>
<dbReference type="PANTHER" id="PTHR30126:SF88">
    <property type="entry name" value="TRANSCRIPTIONAL REGULATOR-RELATED"/>
    <property type="match status" value="1"/>
</dbReference>
<dbReference type="EMBL" id="CP022129">
    <property type="protein sequence ID" value="ASF48860.1"/>
    <property type="molecule type" value="Genomic_DNA"/>
</dbReference>
<evidence type="ECO:0000313" key="6">
    <source>
        <dbReference type="EMBL" id="ASF48860.1"/>
    </source>
</evidence>
<keyword evidence="2" id="KW-0805">Transcription regulation</keyword>
<evidence type="ECO:0000256" key="4">
    <source>
        <dbReference type="ARBA" id="ARBA00023163"/>
    </source>
</evidence>
<protein>
    <submittedName>
        <fullName evidence="6">LysR family transcriptional regulator</fullName>
    </submittedName>
</protein>
<dbReference type="OrthoDB" id="6988449at2"/>
<name>A0A1Z4C5R1_9GAMM</name>
<keyword evidence="3" id="KW-0238">DNA-binding</keyword>
<evidence type="ECO:0000313" key="9">
    <source>
        <dbReference type="Proteomes" id="UP000237423"/>
    </source>
</evidence>
<evidence type="ECO:0000313" key="8">
    <source>
        <dbReference type="Proteomes" id="UP000197019"/>
    </source>
</evidence>
<dbReference type="Proteomes" id="UP000197019">
    <property type="component" value="Chromosome"/>
</dbReference>
<sequence>MSAHISLEQWRSLIEVVDAGGYAQAAERLCKSQSAVSYAVQKIESLLGVKAFEIQGRKAVLTPTGHMLYRRAQALLRDAQDLERAAHKLSAGWEAVITIAAEILLPTDLLLAGMQRFSQESPGTRIELIESVLGGTSDALLSGSVDLAISPQLPTGFLGEILMRVRLLAVAHADHPLHHQGRELTYLDLRAYRHVVVRDSGVKRDPCTVTVEVDQRWTVSQVATSIQAVCKGYGFAWLPEEHIREQLRTGLLRPLPLREGGTREAPLYLILANPDFAGPGVRRLVEIIRESVLNKVI</sequence>
<dbReference type="GO" id="GO:0000976">
    <property type="term" value="F:transcription cis-regulatory region binding"/>
    <property type="evidence" value="ECO:0007669"/>
    <property type="project" value="TreeGrafter"/>
</dbReference>
<dbReference type="InterPro" id="IPR036388">
    <property type="entry name" value="WH-like_DNA-bd_sf"/>
</dbReference>
<dbReference type="KEGG" id="mpsy:CEK71_20870"/>
<dbReference type="RefSeq" id="WP_088621721.1">
    <property type="nucleotide sequence ID" value="NZ_JAGVVN010000001.1"/>
</dbReference>
<dbReference type="InterPro" id="IPR036390">
    <property type="entry name" value="WH_DNA-bd_sf"/>
</dbReference>
<dbReference type="Gene3D" id="1.10.10.10">
    <property type="entry name" value="Winged helix-like DNA-binding domain superfamily/Winged helix DNA-binding domain"/>
    <property type="match status" value="1"/>
</dbReference>
<dbReference type="PANTHER" id="PTHR30126">
    <property type="entry name" value="HTH-TYPE TRANSCRIPTIONAL REGULATOR"/>
    <property type="match status" value="1"/>
</dbReference>
<dbReference type="GO" id="GO:0003700">
    <property type="term" value="F:DNA-binding transcription factor activity"/>
    <property type="evidence" value="ECO:0007669"/>
    <property type="project" value="InterPro"/>
</dbReference>
<accession>A0A1Z4C5R1</accession>
<comment type="similarity">
    <text evidence="1">Belongs to the LysR transcriptional regulatory family.</text>
</comment>
<evidence type="ECO:0000256" key="2">
    <source>
        <dbReference type="ARBA" id="ARBA00023015"/>
    </source>
</evidence>
<reference evidence="6 8" key="1">
    <citation type="submission" date="2017-06" db="EMBL/GenBank/DDBJ databases">
        <title>Genome Sequencing of the methanotroph Methylovulum psychrotolerants str. HV10-M2 isolated from a high-altitude environment.</title>
        <authorList>
            <person name="Mateos-Rivera A."/>
        </authorList>
    </citation>
    <scope>NUCLEOTIDE SEQUENCE [LARGE SCALE GENOMIC DNA]</scope>
    <source>
        <strain evidence="6 8">HV10_M2</strain>
    </source>
</reference>
<dbReference type="EMBL" id="PGFZ01000017">
    <property type="protein sequence ID" value="POZ50014.1"/>
    <property type="molecule type" value="Genomic_DNA"/>
</dbReference>
<dbReference type="PROSITE" id="PS50931">
    <property type="entry name" value="HTH_LYSR"/>
    <property type="match status" value="1"/>
</dbReference>
<dbReference type="SUPFAM" id="SSF46785">
    <property type="entry name" value="Winged helix' DNA-binding domain"/>
    <property type="match status" value="1"/>
</dbReference>
<organism evidence="6 8">
    <name type="scientific">Methylovulum psychrotolerans</name>
    <dbReference type="NCBI Taxonomy" id="1704499"/>
    <lineage>
        <taxon>Bacteria</taxon>
        <taxon>Pseudomonadati</taxon>
        <taxon>Pseudomonadota</taxon>
        <taxon>Gammaproteobacteria</taxon>
        <taxon>Methylococcales</taxon>
        <taxon>Methylococcaceae</taxon>
        <taxon>Methylovulum</taxon>
    </lineage>
</organism>
<dbReference type="InterPro" id="IPR005119">
    <property type="entry name" value="LysR_subst-bd"/>
</dbReference>
<evidence type="ECO:0000313" key="7">
    <source>
        <dbReference type="EMBL" id="POZ50014.1"/>
    </source>
</evidence>
<proteinExistence type="inferred from homology"/>
<feature type="domain" description="HTH lysR-type" evidence="5">
    <location>
        <begin position="5"/>
        <end position="62"/>
    </location>
</feature>
<reference evidence="7 9" key="2">
    <citation type="submission" date="2017-11" db="EMBL/GenBank/DDBJ databases">
        <title>Draft Genome Sequence of Methylobacter psychrotolerans Sph1T, an Obligate Methanotroph from Low-Temperature Environments.</title>
        <authorList>
            <person name="Oshkin I.Y."/>
            <person name="Miroshnikov K."/>
            <person name="Belova S.E."/>
            <person name="Korzhenkov A."/>
            <person name="Toshchakov S.V."/>
            <person name="Dedysh S.N."/>
        </authorList>
    </citation>
    <scope>NUCLEOTIDE SEQUENCE [LARGE SCALE GENOMIC DNA]</scope>
    <source>
        <strain evidence="7 9">Sph1</strain>
    </source>
</reference>